<proteinExistence type="predicted"/>
<dbReference type="SUPFAM" id="SSF53474">
    <property type="entry name" value="alpha/beta-Hydrolases"/>
    <property type="match status" value="1"/>
</dbReference>
<dbReference type="EMBL" id="JAOTJC010000002">
    <property type="protein sequence ID" value="MCU7552980.1"/>
    <property type="molecule type" value="Genomic_DNA"/>
</dbReference>
<dbReference type="InterPro" id="IPR029058">
    <property type="entry name" value="AB_hydrolase_fold"/>
</dbReference>
<gene>
    <name evidence="4" type="ORF">OCL06_00040</name>
</gene>
<dbReference type="RefSeq" id="WP_262991676.1">
    <property type="nucleotide sequence ID" value="NZ_JAOTJC010000002.1"/>
</dbReference>
<protein>
    <submittedName>
        <fullName evidence="4">S9 family peptidase</fullName>
    </submittedName>
</protein>
<evidence type="ECO:0000256" key="2">
    <source>
        <dbReference type="SAM" id="SignalP"/>
    </source>
</evidence>
<comment type="caution">
    <text evidence="4">The sequence shown here is derived from an EMBL/GenBank/DDBJ whole genome shotgun (WGS) entry which is preliminary data.</text>
</comment>
<keyword evidence="1" id="KW-0378">Hydrolase</keyword>
<keyword evidence="5" id="KW-1185">Reference proteome</keyword>
<sequence>MKQLFYLFLLTVFTAMLTGCASDNNRLTSTNDITPPPLIERDVLFGNPTRYQGRLSPDGTKMSFRAPVNGVMEIWVGDRDNFNSAEPVTHDGNRGVPSHFWALDSEHVLYMQDQDGDENWHLYSVHLNSGKITDLTPYAGVQAQLISQSRTVPGVVLVGMNDRDARWHDAYRVDLATGKRTLEAENPGVAEFYADHNLNVRLAMRALDNGSTEILSQHNGQWKTWLSIPQPDVLTTKILGFDADNTGVYMLDSRNRDTAALVHLPLGQDTPTVIAQSDKVDVTGVLMHPQTHAPVAYVLDYIQPVFHPVERRYAAMIQQLNEKVSGGTEVLAQTLDNRYWTVYVDESDRSPVYKIYDTQTGTLDQLFVTQPQLDNHQLAQMQGVVIPARDGLELVSYLTLPLTADPDQDGKAEHPAPLVMLVHGGPWGRDSFGYDAIAQWLSNRGYAVLQVNFRSSTGFGKAFLNAGNHEWARAIHNDILDAKDWAIAKGITRADEVAIMGGSFGGYATLVGMTFTPTTFSCGVDIVGPSNLVTLLESIPPYWESFRTVFHNAIGDPNTEEGLAMLKERSPLTHVDNIQRPLLIAQGANDPRVKQAESDQIVTAMKERDIPVTYVLYPDEGHGFQKPENRLSFFAVAESFLGECLGGRVQPIGDDFDDASIQIVHGGEYLPEVKQSLQASVQ</sequence>
<name>A0ABT2VIL7_9ALTE</name>
<dbReference type="Gene3D" id="3.40.50.1820">
    <property type="entry name" value="alpha/beta hydrolase"/>
    <property type="match status" value="1"/>
</dbReference>
<dbReference type="PROSITE" id="PS51257">
    <property type="entry name" value="PROKAR_LIPOPROTEIN"/>
    <property type="match status" value="1"/>
</dbReference>
<feature type="domain" description="Peptidase S9 prolyl oligopeptidase catalytic" evidence="3">
    <location>
        <begin position="434"/>
        <end position="647"/>
    </location>
</feature>
<dbReference type="PANTHER" id="PTHR42776">
    <property type="entry name" value="SERINE PEPTIDASE S9 FAMILY MEMBER"/>
    <property type="match status" value="1"/>
</dbReference>
<dbReference type="Pfam" id="PF00326">
    <property type="entry name" value="Peptidase_S9"/>
    <property type="match status" value="1"/>
</dbReference>
<feature type="chain" id="PRO_5045996232" evidence="2">
    <location>
        <begin position="22"/>
        <end position="682"/>
    </location>
</feature>
<dbReference type="Proteomes" id="UP001209257">
    <property type="component" value="Unassembled WGS sequence"/>
</dbReference>
<evidence type="ECO:0000313" key="4">
    <source>
        <dbReference type="EMBL" id="MCU7552980.1"/>
    </source>
</evidence>
<feature type="signal peptide" evidence="2">
    <location>
        <begin position="1"/>
        <end position="21"/>
    </location>
</feature>
<organism evidence="4 5">
    <name type="scientific">Alteromonas salexigens</name>
    <dbReference type="NCBI Taxonomy" id="2982530"/>
    <lineage>
        <taxon>Bacteria</taxon>
        <taxon>Pseudomonadati</taxon>
        <taxon>Pseudomonadota</taxon>
        <taxon>Gammaproteobacteria</taxon>
        <taxon>Alteromonadales</taxon>
        <taxon>Alteromonadaceae</taxon>
        <taxon>Alteromonas/Salinimonas group</taxon>
        <taxon>Alteromonas</taxon>
    </lineage>
</organism>
<reference evidence="5" key="1">
    <citation type="submission" date="2023-07" db="EMBL/GenBank/DDBJ databases">
        <title>Study on multiphase classification of strain Alteromonas salexigens isolated from the Yellow Sea.</title>
        <authorList>
            <person name="Sun L."/>
        </authorList>
    </citation>
    <scope>NUCLEOTIDE SEQUENCE [LARGE SCALE GENOMIC DNA]</scope>
    <source>
        <strain evidence="5">ASW11-19</strain>
    </source>
</reference>
<keyword evidence="2" id="KW-0732">Signal</keyword>
<evidence type="ECO:0000313" key="5">
    <source>
        <dbReference type="Proteomes" id="UP001209257"/>
    </source>
</evidence>
<accession>A0ABT2VIL7</accession>
<dbReference type="InterPro" id="IPR011042">
    <property type="entry name" value="6-blade_b-propeller_TolB-like"/>
</dbReference>
<evidence type="ECO:0000259" key="3">
    <source>
        <dbReference type="Pfam" id="PF00326"/>
    </source>
</evidence>
<dbReference type="InterPro" id="IPR001375">
    <property type="entry name" value="Peptidase_S9_cat"/>
</dbReference>
<evidence type="ECO:0000256" key="1">
    <source>
        <dbReference type="ARBA" id="ARBA00022801"/>
    </source>
</evidence>
<dbReference type="SUPFAM" id="SSF82171">
    <property type="entry name" value="DPP6 N-terminal domain-like"/>
    <property type="match status" value="1"/>
</dbReference>
<dbReference type="Gene3D" id="2.120.10.30">
    <property type="entry name" value="TolB, C-terminal domain"/>
    <property type="match status" value="1"/>
</dbReference>
<dbReference type="PANTHER" id="PTHR42776:SF27">
    <property type="entry name" value="DIPEPTIDYL PEPTIDASE FAMILY MEMBER 6"/>
    <property type="match status" value="1"/>
</dbReference>